<sequence length="92" mass="10185">MVTLKQGVPVTQNGPLLKVDNRLAPGRHQFRLEVIDEAGLVSEPATLMVIVSAPPVVRPVRRVTINPRIVTRATARRVTAPITIRKPKPPRR</sequence>
<evidence type="ECO:0000313" key="1">
    <source>
        <dbReference type="EMBL" id="MCJ2186500.1"/>
    </source>
</evidence>
<dbReference type="EMBL" id="JALHLG010000005">
    <property type="protein sequence ID" value="MCJ2186500.1"/>
    <property type="molecule type" value="Genomic_DNA"/>
</dbReference>
<organism evidence="1 2">
    <name type="scientific">Novosphingobium beihaiensis</name>
    <dbReference type="NCBI Taxonomy" id="2930389"/>
    <lineage>
        <taxon>Bacteria</taxon>
        <taxon>Pseudomonadati</taxon>
        <taxon>Pseudomonadota</taxon>
        <taxon>Alphaproteobacteria</taxon>
        <taxon>Sphingomonadales</taxon>
        <taxon>Sphingomonadaceae</taxon>
        <taxon>Novosphingobium</taxon>
    </lineage>
</organism>
<keyword evidence="2" id="KW-1185">Reference proteome</keyword>
<accession>A0ABT0BN75</accession>
<dbReference type="RefSeq" id="WP_243918938.1">
    <property type="nucleotide sequence ID" value="NZ_JALHLG010000005.1"/>
</dbReference>
<dbReference type="Proteomes" id="UP001202281">
    <property type="component" value="Unassembled WGS sequence"/>
</dbReference>
<evidence type="ECO:0000313" key="2">
    <source>
        <dbReference type="Proteomes" id="UP001202281"/>
    </source>
</evidence>
<gene>
    <name evidence="1" type="ORF">MTR66_06700</name>
</gene>
<comment type="caution">
    <text evidence="1">The sequence shown here is derived from an EMBL/GenBank/DDBJ whole genome shotgun (WGS) entry which is preliminary data.</text>
</comment>
<reference evidence="1 2" key="1">
    <citation type="submission" date="2022-04" db="EMBL/GenBank/DDBJ databases">
        <title>Identification of a novel bacterium isolated from mangrove sediments.</title>
        <authorList>
            <person name="Pan X."/>
        </authorList>
    </citation>
    <scope>NUCLEOTIDE SEQUENCE [LARGE SCALE GENOMIC DNA]</scope>
    <source>
        <strain evidence="1 2">B2638</strain>
    </source>
</reference>
<proteinExistence type="predicted"/>
<evidence type="ECO:0008006" key="3">
    <source>
        <dbReference type="Google" id="ProtNLM"/>
    </source>
</evidence>
<protein>
    <recommendedName>
        <fullName evidence="3">Ig-like domain-containing protein</fullName>
    </recommendedName>
</protein>
<name>A0ABT0BN75_9SPHN</name>